<comment type="similarity">
    <text evidence="1">Belongs to the peptidase S10 family.</text>
</comment>
<dbReference type="WBParaSite" id="ASIM_0000500401-mRNA-1">
    <property type="protein sequence ID" value="ASIM_0000500401-mRNA-1"/>
    <property type="gene ID" value="ASIM_0000500401"/>
</dbReference>
<evidence type="ECO:0000256" key="1">
    <source>
        <dbReference type="ARBA" id="ARBA00009431"/>
    </source>
</evidence>
<dbReference type="Gene3D" id="3.40.50.1820">
    <property type="entry name" value="alpha/beta hydrolase"/>
    <property type="match status" value="1"/>
</dbReference>
<protein>
    <submittedName>
        <fullName evidence="2">Triacylglycerol lipase</fullName>
    </submittedName>
</protein>
<organism evidence="2">
    <name type="scientific">Anisakis simplex</name>
    <name type="common">Herring worm</name>
    <dbReference type="NCBI Taxonomy" id="6269"/>
    <lineage>
        <taxon>Eukaryota</taxon>
        <taxon>Metazoa</taxon>
        <taxon>Ecdysozoa</taxon>
        <taxon>Nematoda</taxon>
        <taxon>Chromadorea</taxon>
        <taxon>Rhabditida</taxon>
        <taxon>Spirurina</taxon>
        <taxon>Ascaridomorpha</taxon>
        <taxon>Ascaridoidea</taxon>
        <taxon>Anisakidae</taxon>
        <taxon>Anisakis</taxon>
        <taxon>Anisakis simplex complex</taxon>
    </lineage>
</organism>
<dbReference type="AlphaFoldDB" id="A0A0M3JBM8"/>
<dbReference type="Pfam" id="PF00450">
    <property type="entry name" value="Peptidase_S10"/>
    <property type="match status" value="1"/>
</dbReference>
<dbReference type="GO" id="GO:0004185">
    <property type="term" value="F:serine-type carboxypeptidase activity"/>
    <property type="evidence" value="ECO:0007669"/>
    <property type="project" value="InterPro"/>
</dbReference>
<dbReference type="GO" id="GO:0006508">
    <property type="term" value="P:proteolysis"/>
    <property type="evidence" value="ECO:0007669"/>
    <property type="project" value="InterPro"/>
</dbReference>
<proteinExistence type="inferred from homology"/>
<dbReference type="SUPFAM" id="SSF53474">
    <property type="entry name" value="alpha/beta-Hydrolases"/>
    <property type="match status" value="1"/>
</dbReference>
<dbReference type="InterPro" id="IPR001563">
    <property type="entry name" value="Peptidase_S10"/>
</dbReference>
<accession>A0A0M3JBM8</accession>
<sequence>LNMADVRAALHIPPQVQNYSECSDFVSDHYIKQNGDTSPVFDNIVNSGYKLRMLIYNGDLDSVCNFAGGS</sequence>
<name>A0A0M3JBM8_ANISI</name>
<dbReference type="InterPro" id="IPR029058">
    <property type="entry name" value="AB_hydrolase_fold"/>
</dbReference>
<evidence type="ECO:0000313" key="2">
    <source>
        <dbReference type="WBParaSite" id="ASIM_0000500401-mRNA-1"/>
    </source>
</evidence>
<reference evidence="2" key="1">
    <citation type="submission" date="2017-02" db="UniProtKB">
        <authorList>
            <consortium name="WormBaseParasite"/>
        </authorList>
    </citation>
    <scope>IDENTIFICATION</scope>
</reference>